<sequence length="261" mass="29245">MNRTWKLTDLEFYVLWQGLKLGGLPYPFYFQSDTTDPEAFETEVIAVKDRLRLQLDPAISDMLEALVEPDVRIEVHGWDGRAPRTPDALVRMNAVRRGDKGFVVTCLPGRTFWHSGGYTITECDPLRLADAVVERLPDTPAGKLTEFVLTPPGDAAELDYSFGTSAVHDSFEDSVSERSSSFMNAPATKIGTIHIVQGRSLFGPRGITRHELDWRDLVDDGRYVIDDQHPPVASPVDRKRLIGLINTRIAAVVRAIKDERL</sequence>
<comment type="subcellular location">
    <subcellularLocation>
        <location evidence="1">Cytoplasm</location>
    </subcellularLocation>
</comment>
<evidence type="ECO:0000313" key="6">
    <source>
        <dbReference type="Proteomes" id="UP000694257"/>
    </source>
</evidence>
<gene>
    <name evidence="5" type="ORF">KV110_04930</name>
</gene>
<evidence type="ECO:0000256" key="2">
    <source>
        <dbReference type="ARBA" id="ARBA00006411"/>
    </source>
</evidence>
<evidence type="ECO:0000256" key="4">
    <source>
        <dbReference type="ARBA" id="ARBA00023186"/>
    </source>
</evidence>
<accession>A0ABX8RS73</accession>
<organism evidence="5 6">
    <name type="scientific">Nocardia iowensis</name>
    <dbReference type="NCBI Taxonomy" id="204891"/>
    <lineage>
        <taxon>Bacteria</taxon>
        <taxon>Bacillati</taxon>
        <taxon>Actinomycetota</taxon>
        <taxon>Actinomycetes</taxon>
        <taxon>Mycobacteriales</taxon>
        <taxon>Nocardiaceae</taxon>
        <taxon>Nocardia</taxon>
    </lineage>
</organism>
<protein>
    <submittedName>
        <fullName evidence="5">ESX secretion-associated protein EspG</fullName>
    </submittedName>
</protein>
<keyword evidence="3" id="KW-0963">Cytoplasm</keyword>
<dbReference type="RefSeq" id="WP_218473828.1">
    <property type="nucleotide sequence ID" value="NZ_BAABJN010000005.1"/>
</dbReference>
<comment type="similarity">
    <text evidence="2">Belongs to the EspG family.</text>
</comment>
<dbReference type="InterPro" id="IPR025734">
    <property type="entry name" value="EspG"/>
</dbReference>
<reference evidence="5 6" key="1">
    <citation type="submission" date="2021-07" db="EMBL/GenBank/DDBJ databases">
        <title>Whole Genome Sequence of Nocardia Iowensis.</title>
        <authorList>
            <person name="Lamm A."/>
            <person name="Collins-Fairclough A.M."/>
            <person name="Bunk B."/>
            <person name="Sproer C."/>
        </authorList>
    </citation>
    <scope>NUCLEOTIDE SEQUENCE [LARGE SCALE GENOMIC DNA]</scope>
    <source>
        <strain evidence="5 6">NRRL 5646</strain>
    </source>
</reference>
<evidence type="ECO:0000256" key="1">
    <source>
        <dbReference type="ARBA" id="ARBA00004496"/>
    </source>
</evidence>
<evidence type="ECO:0000313" key="5">
    <source>
        <dbReference type="EMBL" id="QXN92498.1"/>
    </source>
</evidence>
<dbReference type="EMBL" id="CP078145">
    <property type="protein sequence ID" value="QXN92498.1"/>
    <property type="molecule type" value="Genomic_DNA"/>
</dbReference>
<proteinExistence type="inferred from homology"/>
<keyword evidence="4" id="KW-0143">Chaperone</keyword>
<keyword evidence="6" id="KW-1185">Reference proteome</keyword>
<dbReference type="Pfam" id="PF14011">
    <property type="entry name" value="ESX-1_EspG"/>
    <property type="match status" value="1"/>
</dbReference>
<evidence type="ECO:0000256" key="3">
    <source>
        <dbReference type="ARBA" id="ARBA00022490"/>
    </source>
</evidence>
<name>A0ABX8RS73_NOCIO</name>
<dbReference type="Proteomes" id="UP000694257">
    <property type="component" value="Chromosome"/>
</dbReference>